<accession>A0A1R0GVF3</accession>
<evidence type="ECO:0000256" key="3">
    <source>
        <dbReference type="ARBA" id="ARBA00022837"/>
    </source>
</evidence>
<protein>
    <submittedName>
        <fullName evidence="5">Myosin regulatory light polypeptide 9</fullName>
    </submittedName>
</protein>
<evidence type="ECO:0000313" key="5">
    <source>
        <dbReference type="EMBL" id="OLY80857.1"/>
    </source>
</evidence>
<dbReference type="Pfam" id="PF13499">
    <property type="entry name" value="EF-hand_7"/>
    <property type="match status" value="1"/>
</dbReference>
<sequence length="159" mass="17486">MMAQNKDPRRNSSAFSIFDQKQISELKEAFSIFDRDADGLISSDDLKDTLNSLGMDSSPDTISRMLADAPGQINFTMFLTMMGERLIGTDSQPDILAAFNAFDDSGSGLISAAEFKDALMYMGDRMSKDEVDLIFRDVPVDHNGLVPFASLAQKLKNGQ</sequence>
<dbReference type="STRING" id="133383.A0A1R0GVF3"/>
<feature type="non-terminal residue" evidence="5">
    <location>
        <position position="1"/>
    </location>
</feature>
<dbReference type="GO" id="GO:0005509">
    <property type="term" value="F:calcium ion binding"/>
    <property type="evidence" value="ECO:0007669"/>
    <property type="project" value="InterPro"/>
</dbReference>
<evidence type="ECO:0000256" key="2">
    <source>
        <dbReference type="ARBA" id="ARBA00022737"/>
    </source>
</evidence>
<dbReference type="InterPro" id="IPR002048">
    <property type="entry name" value="EF_hand_dom"/>
</dbReference>
<dbReference type="SMART" id="SM00054">
    <property type="entry name" value="EFh"/>
    <property type="match status" value="3"/>
</dbReference>
<dbReference type="FunFam" id="1.10.238.10:FF:000007">
    <property type="entry name" value="Putative myosin regulatory light chain sqh"/>
    <property type="match status" value="1"/>
</dbReference>
<dbReference type="Proteomes" id="UP000187455">
    <property type="component" value="Unassembled WGS sequence"/>
</dbReference>
<dbReference type="OrthoDB" id="429467at2759"/>
<evidence type="ECO:0000259" key="4">
    <source>
        <dbReference type="PROSITE" id="PS50222"/>
    </source>
</evidence>
<proteinExistence type="predicted"/>
<gene>
    <name evidence="5" type="ORF">AYI68_g5046</name>
</gene>
<keyword evidence="3" id="KW-0106">Calcium</keyword>
<name>A0A1R0GVF3_9FUNG</name>
<keyword evidence="6" id="KW-1185">Reference proteome</keyword>
<dbReference type="Gene3D" id="1.10.238.10">
    <property type="entry name" value="EF-hand"/>
    <property type="match status" value="2"/>
</dbReference>
<feature type="domain" description="EF-hand" evidence="4">
    <location>
        <begin position="90"/>
        <end position="125"/>
    </location>
</feature>
<dbReference type="AlphaFoldDB" id="A0A1R0GVF3"/>
<dbReference type="InterPro" id="IPR018247">
    <property type="entry name" value="EF_Hand_1_Ca_BS"/>
</dbReference>
<keyword evidence="1" id="KW-0479">Metal-binding</keyword>
<dbReference type="InterPro" id="IPR050403">
    <property type="entry name" value="Myosin_RLC"/>
</dbReference>
<dbReference type="PROSITE" id="PS50222">
    <property type="entry name" value="EF_HAND_2"/>
    <property type="match status" value="2"/>
</dbReference>
<evidence type="ECO:0000256" key="1">
    <source>
        <dbReference type="ARBA" id="ARBA00022723"/>
    </source>
</evidence>
<reference evidence="5 6" key="1">
    <citation type="journal article" date="2016" name="Mol. Biol. Evol.">
        <title>Genome-Wide Survey of Gut Fungi (Harpellales) Reveals the First Horizontally Transferred Ubiquitin Gene from a Mosquito Host.</title>
        <authorList>
            <person name="Wang Y."/>
            <person name="White M.M."/>
            <person name="Kvist S."/>
            <person name="Moncalvo J.M."/>
        </authorList>
    </citation>
    <scope>NUCLEOTIDE SEQUENCE [LARGE SCALE GENOMIC DNA]</scope>
    <source>
        <strain evidence="5 6">ALG-7-W6</strain>
    </source>
</reference>
<dbReference type="Pfam" id="PF13405">
    <property type="entry name" value="EF-hand_6"/>
    <property type="match status" value="1"/>
</dbReference>
<dbReference type="SUPFAM" id="SSF47473">
    <property type="entry name" value="EF-hand"/>
    <property type="match status" value="1"/>
</dbReference>
<dbReference type="PANTHER" id="PTHR23049">
    <property type="entry name" value="MYOSIN REGULATORY LIGHT CHAIN 2"/>
    <property type="match status" value="1"/>
</dbReference>
<evidence type="ECO:0000313" key="6">
    <source>
        <dbReference type="Proteomes" id="UP000187455"/>
    </source>
</evidence>
<comment type="caution">
    <text evidence="5">The sequence shown here is derived from an EMBL/GenBank/DDBJ whole genome shotgun (WGS) entry which is preliminary data.</text>
</comment>
<dbReference type="EMBL" id="LSSL01003061">
    <property type="protein sequence ID" value="OLY80857.1"/>
    <property type="molecule type" value="Genomic_DNA"/>
</dbReference>
<keyword evidence="2" id="KW-0677">Repeat</keyword>
<feature type="domain" description="EF-hand" evidence="4">
    <location>
        <begin position="21"/>
        <end position="56"/>
    </location>
</feature>
<dbReference type="PROSITE" id="PS00018">
    <property type="entry name" value="EF_HAND_1"/>
    <property type="match status" value="2"/>
</dbReference>
<organism evidence="5 6">
    <name type="scientific">Smittium mucronatum</name>
    <dbReference type="NCBI Taxonomy" id="133383"/>
    <lineage>
        <taxon>Eukaryota</taxon>
        <taxon>Fungi</taxon>
        <taxon>Fungi incertae sedis</taxon>
        <taxon>Zoopagomycota</taxon>
        <taxon>Kickxellomycotina</taxon>
        <taxon>Harpellomycetes</taxon>
        <taxon>Harpellales</taxon>
        <taxon>Legeriomycetaceae</taxon>
        <taxon>Smittium</taxon>
    </lineage>
</organism>
<dbReference type="InterPro" id="IPR011992">
    <property type="entry name" value="EF-hand-dom_pair"/>
</dbReference>